<dbReference type="InterPro" id="IPR001763">
    <property type="entry name" value="Rhodanese-like_dom"/>
</dbReference>
<dbReference type="PROSITE" id="PS50206">
    <property type="entry name" value="RHODANESE_3"/>
    <property type="match status" value="1"/>
</dbReference>
<feature type="transmembrane region" description="Helical" evidence="2">
    <location>
        <begin position="49"/>
        <end position="68"/>
    </location>
</feature>
<organism evidence="4">
    <name type="scientific">Chlamydomonas leiostraca</name>
    <dbReference type="NCBI Taxonomy" id="1034604"/>
    <lineage>
        <taxon>Eukaryota</taxon>
        <taxon>Viridiplantae</taxon>
        <taxon>Chlorophyta</taxon>
        <taxon>core chlorophytes</taxon>
        <taxon>Chlorophyceae</taxon>
        <taxon>CS clade</taxon>
        <taxon>Chlamydomonadales</taxon>
        <taxon>Chlamydomonadaceae</taxon>
        <taxon>Chlamydomonas</taxon>
    </lineage>
</organism>
<feature type="compositionally biased region" description="Polar residues" evidence="1">
    <location>
        <begin position="1"/>
        <end position="14"/>
    </location>
</feature>
<dbReference type="Gene3D" id="3.40.250.10">
    <property type="entry name" value="Rhodanese-like domain"/>
    <property type="match status" value="1"/>
</dbReference>
<evidence type="ECO:0000313" key="4">
    <source>
        <dbReference type="EMBL" id="CAD8688778.1"/>
    </source>
</evidence>
<dbReference type="SMART" id="SM00450">
    <property type="entry name" value="RHOD"/>
    <property type="match status" value="1"/>
</dbReference>
<dbReference type="CDD" id="cd00158">
    <property type="entry name" value="RHOD"/>
    <property type="match status" value="1"/>
</dbReference>
<evidence type="ECO:0000256" key="2">
    <source>
        <dbReference type="SAM" id="Phobius"/>
    </source>
</evidence>
<feature type="region of interest" description="Disordered" evidence="1">
    <location>
        <begin position="234"/>
        <end position="262"/>
    </location>
</feature>
<dbReference type="PANTHER" id="PTHR44920:SF2">
    <property type="entry name" value="RHODANESE DOMAIN-CONTAINING PROTEIN"/>
    <property type="match status" value="1"/>
</dbReference>
<keyword evidence="2" id="KW-0472">Membrane</keyword>
<dbReference type="AlphaFoldDB" id="A0A7S0RVU8"/>
<evidence type="ECO:0000256" key="1">
    <source>
        <dbReference type="SAM" id="MobiDB-lite"/>
    </source>
</evidence>
<sequence>MQVSQKCHLSTRPTGTPRVRPFTAPRSQPNVSRRVSVRAAEASQDITQLTYFALGGAAATFLTTFFVLPKLYDKNTDWNQMLVQLRGNGVPSVTPAEAAKRAGRSVLLDVRLPAKYEEWHGPKAVNVPLYLPIQKWDLPSIIRRAGFAAFGVYGTELNPGFAEGVAAVAGKGREVLVICETGGTIDAKPGNANGTQSRSLKAIWYLQQAGIRAVHVQGGYSEWLRQGLPLTYAGEDGDDDSDADGAVPAQQRQGFKLPMFSR</sequence>
<feature type="region of interest" description="Disordered" evidence="1">
    <location>
        <begin position="1"/>
        <end position="29"/>
    </location>
</feature>
<gene>
    <name evidence="4" type="ORF">CLEI1391_LOCUS14150</name>
</gene>
<dbReference type="EMBL" id="HBFB01025241">
    <property type="protein sequence ID" value="CAD8688778.1"/>
    <property type="molecule type" value="Transcribed_RNA"/>
</dbReference>
<dbReference type="InterPro" id="IPR043186">
    <property type="entry name" value="Str14"/>
</dbReference>
<feature type="domain" description="Rhodanese" evidence="3">
    <location>
        <begin position="101"/>
        <end position="232"/>
    </location>
</feature>
<keyword evidence="2" id="KW-1133">Transmembrane helix</keyword>
<reference evidence="4" key="1">
    <citation type="submission" date="2021-01" db="EMBL/GenBank/DDBJ databases">
        <authorList>
            <person name="Corre E."/>
            <person name="Pelletier E."/>
            <person name="Niang G."/>
            <person name="Scheremetjew M."/>
            <person name="Finn R."/>
            <person name="Kale V."/>
            <person name="Holt S."/>
            <person name="Cochrane G."/>
            <person name="Meng A."/>
            <person name="Brown T."/>
            <person name="Cohen L."/>
        </authorList>
    </citation>
    <scope>NUCLEOTIDE SEQUENCE</scope>
    <source>
        <strain evidence="4">SAG 11-49</strain>
    </source>
</reference>
<dbReference type="Pfam" id="PF00581">
    <property type="entry name" value="Rhodanese"/>
    <property type="match status" value="1"/>
</dbReference>
<name>A0A7S0RVU8_9CHLO</name>
<keyword evidence="2" id="KW-0812">Transmembrane</keyword>
<dbReference type="InterPro" id="IPR036873">
    <property type="entry name" value="Rhodanese-like_dom_sf"/>
</dbReference>
<dbReference type="SUPFAM" id="SSF52821">
    <property type="entry name" value="Rhodanese/Cell cycle control phosphatase"/>
    <property type="match status" value="1"/>
</dbReference>
<protein>
    <recommendedName>
        <fullName evidence="3">Rhodanese domain-containing protein</fullName>
    </recommendedName>
</protein>
<proteinExistence type="predicted"/>
<dbReference type="PANTHER" id="PTHR44920">
    <property type="entry name" value="RHODANESE-LIKE DOMAIN-CONTAINING PROTEIN 14, CHLOROPLASTIC-RELATED"/>
    <property type="match status" value="1"/>
</dbReference>
<accession>A0A7S0RVU8</accession>
<dbReference type="GO" id="GO:0009507">
    <property type="term" value="C:chloroplast"/>
    <property type="evidence" value="ECO:0007669"/>
    <property type="project" value="TreeGrafter"/>
</dbReference>
<evidence type="ECO:0000259" key="3">
    <source>
        <dbReference type="PROSITE" id="PS50206"/>
    </source>
</evidence>